<dbReference type="PRINTS" id="PR00039">
    <property type="entry name" value="HTHLYSR"/>
</dbReference>
<dbReference type="Pfam" id="PF00126">
    <property type="entry name" value="HTH_1"/>
    <property type="match status" value="1"/>
</dbReference>
<evidence type="ECO:0000313" key="7">
    <source>
        <dbReference type="Proteomes" id="UP000651156"/>
    </source>
</evidence>
<dbReference type="Proteomes" id="UP000651156">
    <property type="component" value="Unassembled WGS sequence"/>
</dbReference>
<dbReference type="SUPFAM" id="SSF46785">
    <property type="entry name" value="Winged helix' DNA-binding domain"/>
    <property type="match status" value="1"/>
</dbReference>
<gene>
    <name evidence="6" type="ORF">IQ230_22145</name>
</gene>
<evidence type="ECO:0000256" key="4">
    <source>
        <dbReference type="ARBA" id="ARBA00023163"/>
    </source>
</evidence>
<dbReference type="InterPro" id="IPR000847">
    <property type="entry name" value="LysR_HTH_N"/>
</dbReference>
<dbReference type="InterPro" id="IPR050950">
    <property type="entry name" value="HTH-type_LysR_regulators"/>
</dbReference>
<dbReference type="InterPro" id="IPR036390">
    <property type="entry name" value="WH_DNA-bd_sf"/>
</dbReference>
<sequence>MKRIHITLAQIQAFVTVAEARSFTIASEHLGMTQSAVSHAVAALEKELQVSLLERDRNGIFITEIGQRVLLYAQDMLTNAERIRQETSAAVGLATGKVRLGSFPSVSARFLPGLLRQFRQRYPGIEVVLFEGTDDEVREWIHTRAVDVGVVVLPADGLETVSIAQDEFLAVVARNHQLAEQRQIHIRQLSHEPFIMSKAGCQPLITAMFRQAKITPKTQFEVIDLRTIFAMVQEGMGVTIVPEMALPTDSSGLHVMSLKPKHFRHLAFAVPSLATATPAVVEFLNEAKVWMQSLCSDVAT</sequence>
<comment type="similarity">
    <text evidence="1">Belongs to the LysR transcriptional regulatory family.</text>
</comment>
<comment type="caution">
    <text evidence="6">The sequence shown here is derived from an EMBL/GenBank/DDBJ whole genome shotgun (WGS) entry which is preliminary data.</text>
</comment>
<dbReference type="PROSITE" id="PS50931">
    <property type="entry name" value="HTH_LYSR"/>
    <property type="match status" value="1"/>
</dbReference>
<dbReference type="PANTHER" id="PTHR30419:SF24">
    <property type="entry name" value="HTH-TYPE TRANSCRIPTIONAL REGULATOR CZCR"/>
    <property type="match status" value="1"/>
</dbReference>
<keyword evidence="7" id="KW-1185">Reference proteome</keyword>
<dbReference type="SUPFAM" id="SSF53850">
    <property type="entry name" value="Periplasmic binding protein-like II"/>
    <property type="match status" value="1"/>
</dbReference>
<accession>A0ABR9UXH2</accession>
<keyword evidence="3" id="KW-0238">DNA-binding</keyword>
<dbReference type="InterPro" id="IPR005119">
    <property type="entry name" value="LysR_subst-bd"/>
</dbReference>
<keyword evidence="2" id="KW-0805">Transcription regulation</keyword>
<dbReference type="Gene3D" id="1.10.10.10">
    <property type="entry name" value="Winged helix-like DNA-binding domain superfamily/Winged helix DNA-binding domain"/>
    <property type="match status" value="1"/>
</dbReference>
<protein>
    <submittedName>
        <fullName evidence="6">LysR family transcriptional regulator</fullName>
    </submittedName>
</protein>
<evidence type="ECO:0000256" key="1">
    <source>
        <dbReference type="ARBA" id="ARBA00009437"/>
    </source>
</evidence>
<dbReference type="PANTHER" id="PTHR30419">
    <property type="entry name" value="HTH-TYPE TRANSCRIPTIONAL REGULATOR YBHD"/>
    <property type="match status" value="1"/>
</dbReference>
<evidence type="ECO:0000256" key="3">
    <source>
        <dbReference type="ARBA" id="ARBA00023125"/>
    </source>
</evidence>
<feature type="domain" description="HTH lysR-type" evidence="5">
    <location>
        <begin position="6"/>
        <end position="63"/>
    </location>
</feature>
<dbReference type="Gene3D" id="3.40.190.290">
    <property type="match status" value="1"/>
</dbReference>
<reference evidence="6 7" key="1">
    <citation type="submission" date="2020-10" db="EMBL/GenBank/DDBJ databases">
        <authorList>
            <person name="Castelo-Branco R."/>
            <person name="Eusebio N."/>
            <person name="Adriana R."/>
            <person name="Vieira A."/>
            <person name="Brugerolle De Fraissinette N."/>
            <person name="Rezende De Castro R."/>
            <person name="Schneider M.P."/>
            <person name="Vasconcelos V."/>
            <person name="Leao P.N."/>
        </authorList>
    </citation>
    <scope>NUCLEOTIDE SEQUENCE [LARGE SCALE GENOMIC DNA]</scope>
    <source>
        <strain evidence="6 7">LEGE 06123</strain>
    </source>
</reference>
<dbReference type="RefSeq" id="WP_193934399.1">
    <property type="nucleotide sequence ID" value="NZ_CAWPMZ010000118.1"/>
</dbReference>
<evidence type="ECO:0000259" key="5">
    <source>
        <dbReference type="PROSITE" id="PS50931"/>
    </source>
</evidence>
<proteinExistence type="inferred from homology"/>
<dbReference type="InterPro" id="IPR036388">
    <property type="entry name" value="WH-like_DNA-bd_sf"/>
</dbReference>
<evidence type="ECO:0000313" key="6">
    <source>
        <dbReference type="EMBL" id="MBE9193002.1"/>
    </source>
</evidence>
<organism evidence="6 7">
    <name type="scientific">Gloeocapsopsis crepidinum LEGE 06123</name>
    <dbReference type="NCBI Taxonomy" id="588587"/>
    <lineage>
        <taxon>Bacteria</taxon>
        <taxon>Bacillati</taxon>
        <taxon>Cyanobacteriota</taxon>
        <taxon>Cyanophyceae</taxon>
        <taxon>Oscillatoriophycideae</taxon>
        <taxon>Chroococcales</taxon>
        <taxon>Chroococcaceae</taxon>
        <taxon>Gloeocapsopsis</taxon>
    </lineage>
</organism>
<name>A0ABR9UXH2_9CHRO</name>
<dbReference type="Pfam" id="PF03466">
    <property type="entry name" value="LysR_substrate"/>
    <property type="match status" value="1"/>
</dbReference>
<evidence type="ECO:0000256" key="2">
    <source>
        <dbReference type="ARBA" id="ARBA00023015"/>
    </source>
</evidence>
<keyword evidence="4" id="KW-0804">Transcription</keyword>
<dbReference type="EMBL" id="JADEWN010000073">
    <property type="protein sequence ID" value="MBE9193002.1"/>
    <property type="molecule type" value="Genomic_DNA"/>
</dbReference>
<dbReference type="CDD" id="cd05466">
    <property type="entry name" value="PBP2_LTTR_substrate"/>
    <property type="match status" value="1"/>
</dbReference>